<name>A0ABQ2P8P4_9NEIS</name>
<feature type="domain" description="Toprim" evidence="14">
    <location>
        <begin position="258"/>
        <end position="340"/>
    </location>
</feature>
<evidence type="ECO:0000256" key="9">
    <source>
        <dbReference type="ARBA" id="ARBA00022842"/>
    </source>
</evidence>
<reference evidence="16" key="1">
    <citation type="journal article" date="2019" name="Int. J. Syst. Evol. Microbiol.">
        <title>The Global Catalogue of Microorganisms (GCM) 10K type strain sequencing project: providing services to taxonomists for standard genome sequencing and annotation.</title>
        <authorList>
            <consortium name="The Broad Institute Genomics Platform"/>
            <consortium name="The Broad Institute Genome Sequencing Center for Infectious Disease"/>
            <person name="Wu L."/>
            <person name="Ma J."/>
        </authorList>
    </citation>
    <scope>NUCLEOTIDE SEQUENCE [LARGE SCALE GENOMIC DNA]</scope>
    <source>
        <strain evidence="16">CGMCC 1.8859</strain>
    </source>
</reference>
<dbReference type="HAMAP" id="MF_00974">
    <property type="entry name" value="DNA_primase_DnaG"/>
    <property type="match status" value="1"/>
</dbReference>
<dbReference type="EC" id="2.7.7.101" evidence="12"/>
<keyword evidence="2 12" id="KW-0639">Primosome</keyword>
<dbReference type="PROSITE" id="PS50880">
    <property type="entry name" value="TOPRIM"/>
    <property type="match status" value="1"/>
</dbReference>
<dbReference type="InterPro" id="IPR036977">
    <property type="entry name" value="DNA_primase_Znf_CHC2"/>
</dbReference>
<evidence type="ECO:0000256" key="12">
    <source>
        <dbReference type="HAMAP-Rule" id="MF_00974"/>
    </source>
</evidence>
<evidence type="ECO:0000256" key="10">
    <source>
        <dbReference type="ARBA" id="ARBA00023125"/>
    </source>
</evidence>
<dbReference type="Pfam" id="PF13155">
    <property type="entry name" value="Toprim_2"/>
    <property type="match status" value="1"/>
</dbReference>
<evidence type="ECO:0000256" key="6">
    <source>
        <dbReference type="ARBA" id="ARBA00022723"/>
    </source>
</evidence>
<keyword evidence="16" id="KW-1185">Reference proteome</keyword>
<keyword evidence="11 12" id="KW-0804">Transcription</keyword>
<dbReference type="SMART" id="SM00493">
    <property type="entry name" value="TOPRIM"/>
    <property type="match status" value="1"/>
</dbReference>
<dbReference type="Pfam" id="PF10410">
    <property type="entry name" value="DnaB_bind"/>
    <property type="match status" value="1"/>
</dbReference>
<evidence type="ECO:0000256" key="7">
    <source>
        <dbReference type="ARBA" id="ARBA00022771"/>
    </source>
</evidence>
<keyword evidence="6 12" id="KW-0479">Metal-binding</keyword>
<dbReference type="SUPFAM" id="SSF57783">
    <property type="entry name" value="Zinc beta-ribbon"/>
    <property type="match status" value="1"/>
</dbReference>
<evidence type="ECO:0000256" key="3">
    <source>
        <dbReference type="ARBA" id="ARBA00022679"/>
    </source>
</evidence>
<evidence type="ECO:0000256" key="2">
    <source>
        <dbReference type="ARBA" id="ARBA00022515"/>
    </source>
</evidence>
<keyword evidence="5 12" id="KW-0235">DNA replication</keyword>
<dbReference type="Pfam" id="PF08278">
    <property type="entry name" value="DnaG_DnaB_bind"/>
    <property type="match status" value="1"/>
</dbReference>
<sequence length="661" mass="73669">MPLSGTPMARIPESFIQDLLNRVDVVDVVERYLPLKKAGQNYSACCPFHKEKSPSFTVSPTKQFYHCFGCGAHGSAVNFVMEYEGLSFPEAVRKLAESVGLQVPQEAAAIEPKGEPGIYDVLKTASDYYRQQLKSAPQAIAYLKGRGLDGKTAAHFGLGYAPAGQALKQVFEDYDWNKLLADAGLIGEDEENHRRYDRFRDRVMFPILNQRGSVIGFGGRVMGDAKPKYLNSPETPVFEKGRELYGLTQARAAIRANGRVLVVEGYMDVVMLAQHGVEYAVATLGTACTPHHVQKLLKLADEVVFCFDGDKAGRNAAWRALENSLEYLVDGKRLAFLFLPEEHDPDSYVQEFGRERFEEVVTQDAVPLAQFLLRELSAQVELDTEEGRAKLVHLAKPLLAKVHAPAYALMVKKRLAQLCQLELSELEPILSTGQGGSGGAQQQQHDHHYPPQSGYAPMPQDEGWQPVQSYENAGDAPQYGGGQPRFKRRQDGAWKGKRKGSKWRNDDDERPFLPPRVQPDMVQGLLQLVLYEPALATGVEPVWLGWPDNGDDLLLDVLKSARQHGARMNSSQLLELWRESEHYTRLAGLAAKGTEKFDRWPPEERQSEFVNSLAAAGQSLVRAATLNRKAELEHRQAHGGLSDAERQEYMMLLIQSRSSAN</sequence>
<keyword evidence="9" id="KW-0460">Magnesium</keyword>
<dbReference type="Proteomes" id="UP000637267">
    <property type="component" value="Unassembled WGS sequence"/>
</dbReference>
<dbReference type="Gene3D" id="3.90.580.10">
    <property type="entry name" value="Zinc finger, CHC2-type domain"/>
    <property type="match status" value="1"/>
</dbReference>
<dbReference type="InterPro" id="IPR006171">
    <property type="entry name" value="TOPRIM_dom"/>
</dbReference>
<accession>A0ABQ2P8P4</accession>
<dbReference type="SUPFAM" id="SSF56731">
    <property type="entry name" value="DNA primase core"/>
    <property type="match status" value="1"/>
</dbReference>
<gene>
    <name evidence="12 15" type="primary">dnaG</name>
    <name evidence="15" type="ORF">GCM10010970_17970</name>
</gene>
<comment type="cofactor">
    <cofactor evidence="12">
        <name>Zn(2+)</name>
        <dbReference type="ChEBI" id="CHEBI:29105"/>
    </cofactor>
    <text evidence="12">Binds 1 zinc ion per monomer.</text>
</comment>
<dbReference type="InterPro" id="IPR030846">
    <property type="entry name" value="DnaG_bac"/>
</dbReference>
<evidence type="ECO:0000256" key="1">
    <source>
        <dbReference type="ARBA" id="ARBA00022478"/>
    </source>
</evidence>
<dbReference type="InterPro" id="IPR050219">
    <property type="entry name" value="DnaG_primase"/>
</dbReference>
<dbReference type="InterPro" id="IPR037068">
    <property type="entry name" value="DNA_primase_core_N_sf"/>
</dbReference>
<dbReference type="EMBL" id="BMLX01000002">
    <property type="protein sequence ID" value="GGP20991.1"/>
    <property type="molecule type" value="Genomic_DNA"/>
</dbReference>
<dbReference type="InterPro" id="IPR034151">
    <property type="entry name" value="TOPRIM_DnaG_bac"/>
</dbReference>
<comment type="similarity">
    <text evidence="12">Belongs to the DnaG primase family.</text>
</comment>
<keyword evidence="8 12" id="KW-0862">Zinc</keyword>
<dbReference type="Pfam" id="PF01807">
    <property type="entry name" value="Zn_ribbon_DnaG"/>
    <property type="match status" value="1"/>
</dbReference>
<dbReference type="Gene3D" id="3.40.1360.10">
    <property type="match status" value="1"/>
</dbReference>
<evidence type="ECO:0000256" key="4">
    <source>
        <dbReference type="ARBA" id="ARBA00022695"/>
    </source>
</evidence>
<comment type="function">
    <text evidence="12">RNA polymerase that catalyzes the synthesis of short RNA molecules used as primers for DNA polymerase during DNA replication.</text>
</comment>
<evidence type="ECO:0000256" key="11">
    <source>
        <dbReference type="ARBA" id="ARBA00023163"/>
    </source>
</evidence>
<dbReference type="Gene3D" id="3.90.980.10">
    <property type="entry name" value="DNA primase, catalytic core, N-terminal domain"/>
    <property type="match status" value="1"/>
</dbReference>
<dbReference type="PANTHER" id="PTHR30313:SF2">
    <property type="entry name" value="DNA PRIMASE"/>
    <property type="match status" value="1"/>
</dbReference>
<feature type="zinc finger region" description="CHC2-type" evidence="12">
    <location>
        <begin position="46"/>
        <end position="70"/>
    </location>
</feature>
<feature type="region of interest" description="Disordered" evidence="13">
    <location>
        <begin position="432"/>
        <end position="516"/>
    </location>
</feature>
<evidence type="ECO:0000313" key="16">
    <source>
        <dbReference type="Proteomes" id="UP000637267"/>
    </source>
</evidence>
<organism evidence="15 16">
    <name type="scientific">Silvimonas iriomotensis</name>
    <dbReference type="NCBI Taxonomy" id="449662"/>
    <lineage>
        <taxon>Bacteria</taxon>
        <taxon>Pseudomonadati</taxon>
        <taxon>Pseudomonadota</taxon>
        <taxon>Betaproteobacteria</taxon>
        <taxon>Neisseriales</taxon>
        <taxon>Chitinibacteraceae</taxon>
        <taxon>Silvimonas</taxon>
    </lineage>
</organism>
<dbReference type="SMART" id="SM00400">
    <property type="entry name" value="ZnF_CHCC"/>
    <property type="match status" value="1"/>
</dbReference>
<comment type="subunit">
    <text evidence="12">Monomer. Interacts with DnaB.</text>
</comment>
<dbReference type="InterPro" id="IPR006295">
    <property type="entry name" value="DNA_primase_DnaG"/>
</dbReference>
<dbReference type="SMART" id="SM00766">
    <property type="entry name" value="DnaG_DnaB_bind"/>
    <property type="match status" value="1"/>
</dbReference>
<comment type="domain">
    <text evidence="12">Contains an N-terminal zinc-binding domain, a central core domain that contains the primase activity, and a C-terminal DnaB-binding domain.</text>
</comment>
<dbReference type="InterPro" id="IPR016136">
    <property type="entry name" value="DNA_helicase_N/primase_C"/>
</dbReference>
<dbReference type="PANTHER" id="PTHR30313">
    <property type="entry name" value="DNA PRIMASE"/>
    <property type="match status" value="1"/>
</dbReference>
<dbReference type="SUPFAM" id="SSF117023">
    <property type="entry name" value="DNA primase DnaG, C-terminal domain"/>
    <property type="match status" value="1"/>
</dbReference>
<keyword evidence="10 12" id="KW-0238">DNA-binding</keyword>
<dbReference type="Gene3D" id="1.20.50.20">
    <property type="entry name" value="DnaG, RNA polymerase domain, helical bundle"/>
    <property type="match status" value="1"/>
</dbReference>
<evidence type="ECO:0000259" key="14">
    <source>
        <dbReference type="PROSITE" id="PS50880"/>
    </source>
</evidence>
<evidence type="ECO:0000256" key="5">
    <source>
        <dbReference type="ARBA" id="ARBA00022705"/>
    </source>
</evidence>
<keyword evidence="1 12" id="KW-0240">DNA-directed RNA polymerase</keyword>
<dbReference type="InterPro" id="IPR019475">
    <property type="entry name" value="DNA_primase_DnaB-bd"/>
</dbReference>
<dbReference type="InterPro" id="IPR013173">
    <property type="entry name" value="DNA_primase_DnaG_DnaB-bd_dom"/>
</dbReference>
<dbReference type="Pfam" id="PF08275">
    <property type="entry name" value="DNAG_N"/>
    <property type="match status" value="1"/>
</dbReference>
<dbReference type="NCBIfam" id="TIGR01391">
    <property type="entry name" value="dnaG"/>
    <property type="match status" value="1"/>
</dbReference>
<dbReference type="InterPro" id="IPR002694">
    <property type="entry name" value="Znf_CHC2"/>
</dbReference>
<evidence type="ECO:0000256" key="8">
    <source>
        <dbReference type="ARBA" id="ARBA00022833"/>
    </source>
</evidence>
<comment type="caution">
    <text evidence="15">The sequence shown here is derived from an EMBL/GenBank/DDBJ whole genome shotgun (WGS) entry which is preliminary data.</text>
</comment>
<evidence type="ECO:0000256" key="13">
    <source>
        <dbReference type="SAM" id="MobiDB-lite"/>
    </source>
</evidence>
<dbReference type="Gene3D" id="1.10.860.10">
    <property type="entry name" value="DNAb Helicase, Chain A"/>
    <property type="match status" value="1"/>
</dbReference>
<comment type="catalytic activity">
    <reaction evidence="12">
        <text>ssDNA + n NTP = ssDNA/pppN(pN)n-1 hybrid + (n-1) diphosphate.</text>
        <dbReference type="EC" id="2.7.7.101"/>
    </reaction>
</comment>
<proteinExistence type="inferred from homology"/>
<keyword evidence="4 12" id="KW-0548">Nucleotidyltransferase</keyword>
<protein>
    <recommendedName>
        <fullName evidence="12">DNA primase</fullName>
        <ecNumber evidence="12">2.7.7.101</ecNumber>
    </recommendedName>
</protein>
<dbReference type="CDD" id="cd03364">
    <property type="entry name" value="TOPRIM_DnaG_primases"/>
    <property type="match status" value="1"/>
</dbReference>
<keyword evidence="3 12" id="KW-0808">Transferase</keyword>
<keyword evidence="7 12" id="KW-0863">Zinc-finger</keyword>
<dbReference type="InterPro" id="IPR013264">
    <property type="entry name" value="DNAG_N"/>
</dbReference>
<evidence type="ECO:0000313" key="15">
    <source>
        <dbReference type="EMBL" id="GGP20991.1"/>
    </source>
</evidence>